<dbReference type="InterPro" id="IPR052045">
    <property type="entry name" value="Sulfur_Carrier/Prot_Modifier"/>
</dbReference>
<dbReference type="InterPro" id="IPR016155">
    <property type="entry name" value="Mopterin_synth/thiamin_S_b"/>
</dbReference>
<dbReference type="InterPro" id="IPR012675">
    <property type="entry name" value="Beta-grasp_dom_sf"/>
</dbReference>
<protein>
    <submittedName>
        <fullName evidence="1">ThiS family protein</fullName>
    </submittedName>
</protein>
<dbReference type="InParanoid" id="A0A517SJN3"/>
<keyword evidence="2" id="KW-1185">Reference proteome</keyword>
<reference evidence="1 2" key="1">
    <citation type="submission" date="2019-02" db="EMBL/GenBank/DDBJ databases">
        <title>Deep-cultivation of Planctomycetes and their phenomic and genomic characterization uncovers novel biology.</title>
        <authorList>
            <person name="Wiegand S."/>
            <person name="Jogler M."/>
            <person name="Boedeker C."/>
            <person name="Pinto D."/>
            <person name="Vollmers J."/>
            <person name="Rivas-Marin E."/>
            <person name="Kohn T."/>
            <person name="Peeters S.H."/>
            <person name="Heuer A."/>
            <person name="Rast P."/>
            <person name="Oberbeckmann S."/>
            <person name="Bunk B."/>
            <person name="Jeske O."/>
            <person name="Meyerdierks A."/>
            <person name="Storesund J.E."/>
            <person name="Kallscheuer N."/>
            <person name="Luecker S."/>
            <person name="Lage O.M."/>
            <person name="Pohl T."/>
            <person name="Merkel B.J."/>
            <person name="Hornburger P."/>
            <person name="Mueller R.-W."/>
            <person name="Bruemmer F."/>
            <person name="Labrenz M."/>
            <person name="Spormann A.M."/>
            <person name="Op den Camp H."/>
            <person name="Overmann J."/>
            <person name="Amann R."/>
            <person name="Jetten M.S.M."/>
            <person name="Mascher T."/>
            <person name="Medema M.H."/>
            <person name="Devos D.P."/>
            <person name="Kaster A.-K."/>
            <person name="Ovreas L."/>
            <person name="Rohde M."/>
            <person name="Galperin M.Y."/>
            <person name="Jogler C."/>
        </authorList>
    </citation>
    <scope>NUCLEOTIDE SEQUENCE [LARGE SCALE GENOMIC DNA]</scope>
    <source>
        <strain evidence="1 2">Pan44</strain>
    </source>
</reference>
<dbReference type="InterPro" id="IPR003749">
    <property type="entry name" value="ThiS/MoaD-like"/>
</dbReference>
<dbReference type="Proteomes" id="UP000315700">
    <property type="component" value="Chromosome"/>
</dbReference>
<organism evidence="1 2">
    <name type="scientific">Caulifigura coniformis</name>
    <dbReference type="NCBI Taxonomy" id="2527983"/>
    <lineage>
        <taxon>Bacteria</taxon>
        <taxon>Pseudomonadati</taxon>
        <taxon>Planctomycetota</taxon>
        <taxon>Planctomycetia</taxon>
        <taxon>Planctomycetales</taxon>
        <taxon>Planctomycetaceae</taxon>
        <taxon>Caulifigura</taxon>
    </lineage>
</organism>
<dbReference type="OrthoDB" id="288065at2"/>
<dbReference type="Gene3D" id="3.10.20.30">
    <property type="match status" value="1"/>
</dbReference>
<proteinExistence type="predicted"/>
<dbReference type="RefSeq" id="WP_145033668.1">
    <property type="nucleotide sequence ID" value="NZ_CP036271.1"/>
</dbReference>
<evidence type="ECO:0000313" key="1">
    <source>
        <dbReference type="EMBL" id="QDT56333.1"/>
    </source>
</evidence>
<dbReference type="SUPFAM" id="SSF54285">
    <property type="entry name" value="MoaD/ThiS"/>
    <property type="match status" value="1"/>
</dbReference>
<evidence type="ECO:0000313" key="2">
    <source>
        <dbReference type="Proteomes" id="UP000315700"/>
    </source>
</evidence>
<gene>
    <name evidence="1" type="ORF">Pan44_43860</name>
</gene>
<dbReference type="Pfam" id="PF02597">
    <property type="entry name" value="ThiS"/>
    <property type="match status" value="1"/>
</dbReference>
<dbReference type="PANTHER" id="PTHR38031:SF1">
    <property type="entry name" value="SULFUR CARRIER PROTEIN CYSO"/>
    <property type="match status" value="1"/>
</dbReference>
<accession>A0A517SJN3</accession>
<sequence>MSTAIRVHIPASLRKLTDGISDVEVDAATVREVVIELDRRFPRIGDRLIEDDRLKQGVAVAVNSRLCATGLATPVPPGAEVQFVPALAGG</sequence>
<name>A0A517SJN3_9PLAN</name>
<dbReference type="PANTHER" id="PTHR38031">
    <property type="entry name" value="SULFUR CARRIER PROTEIN SLR0821-RELATED"/>
    <property type="match status" value="1"/>
</dbReference>
<dbReference type="AlphaFoldDB" id="A0A517SJN3"/>
<dbReference type="KEGG" id="ccos:Pan44_43860"/>
<dbReference type="EMBL" id="CP036271">
    <property type="protein sequence ID" value="QDT56333.1"/>
    <property type="molecule type" value="Genomic_DNA"/>
</dbReference>